<evidence type="ECO:0000313" key="3">
    <source>
        <dbReference type="Proteomes" id="UP000623467"/>
    </source>
</evidence>
<dbReference type="EMBL" id="JACAZH010000011">
    <property type="protein sequence ID" value="KAF7355541.1"/>
    <property type="molecule type" value="Genomic_DNA"/>
</dbReference>
<comment type="caution">
    <text evidence="2">The sequence shown here is derived from an EMBL/GenBank/DDBJ whole genome shotgun (WGS) entry which is preliminary data.</text>
</comment>
<sequence length="401" mass="43362">MYVSLSFTSSLSTTMSPSILTRLTQICRSLFFLCSSRRRKPSSSPELPTVAPTPHYETDSLRSWQIDKQQFLRRPSLRRASTHEMQKPRHREPVPPRGPEIYVEDWSSLGLNMSNFFETSSSRSVAAVSPGLSTNNSSTLATIPEADPGYLAPDNISPSRGSPTPPPKMPSEHLADDNSPPNPGSSMSQSITPSQPPADSSSSLGSSASQSSRVQKGLPIRSSNASHSKTRTKIESVTSRNAGAQKAALVSPFSSPYASNALSAVSGLLWDPASFTTSHSTPLPGAAPGFLAKPPLQSTVALGLDSTAPYPDLFDFSMYMRRISRDSFCETIELSSRDFGSVDQGCDKDKSRPVSIYDVHAVNERDRYRSAAYSACISTSPDRSPTQTSAPRQSGLWEECS</sequence>
<organism evidence="2 3">
    <name type="scientific">Mycena sanguinolenta</name>
    <dbReference type="NCBI Taxonomy" id="230812"/>
    <lineage>
        <taxon>Eukaryota</taxon>
        <taxon>Fungi</taxon>
        <taxon>Dikarya</taxon>
        <taxon>Basidiomycota</taxon>
        <taxon>Agaricomycotina</taxon>
        <taxon>Agaricomycetes</taxon>
        <taxon>Agaricomycetidae</taxon>
        <taxon>Agaricales</taxon>
        <taxon>Marasmiineae</taxon>
        <taxon>Mycenaceae</taxon>
        <taxon>Mycena</taxon>
    </lineage>
</organism>
<keyword evidence="3" id="KW-1185">Reference proteome</keyword>
<feature type="region of interest" description="Disordered" evidence="1">
    <location>
        <begin position="127"/>
        <end position="240"/>
    </location>
</feature>
<evidence type="ECO:0000313" key="2">
    <source>
        <dbReference type="EMBL" id="KAF7355541.1"/>
    </source>
</evidence>
<dbReference type="AlphaFoldDB" id="A0A8H7D1D4"/>
<proteinExistence type="predicted"/>
<reference evidence="2" key="1">
    <citation type="submission" date="2020-05" db="EMBL/GenBank/DDBJ databases">
        <title>Mycena genomes resolve the evolution of fungal bioluminescence.</title>
        <authorList>
            <person name="Tsai I.J."/>
        </authorList>
    </citation>
    <scope>NUCLEOTIDE SEQUENCE</scope>
    <source>
        <strain evidence="2">160909Yilan</strain>
    </source>
</reference>
<gene>
    <name evidence="2" type="ORF">MSAN_01471200</name>
</gene>
<feature type="compositionally biased region" description="Polar residues" evidence="1">
    <location>
        <begin position="131"/>
        <end position="141"/>
    </location>
</feature>
<accession>A0A8H7D1D4</accession>
<dbReference type="OrthoDB" id="3050907at2759"/>
<feature type="compositionally biased region" description="Polar residues" evidence="1">
    <location>
        <begin position="377"/>
        <end position="392"/>
    </location>
</feature>
<dbReference type="Proteomes" id="UP000623467">
    <property type="component" value="Unassembled WGS sequence"/>
</dbReference>
<name>A0A8H7D1D4_9AGAR</name>
<feature type="compositionally biased region" description="Low complexity" evidence="1">
    <location>
        <begin position="197"/>
        <end position="212"/>
    </location>
</feature>
<feature type="compositionally biased region" description="Basic and acidic residues" evidence="1">
    <location>
        <begin position="81"/>
        <end position="94"/>
    </location>
</feature>
<evidence type="ECO:0000256" key="1">
    <source>
        <dbReference type="SAM" id="MobiDB-lite"/>
    </source>
</evidence>
<feature type="region of interest" description="Disordered" evidence="1">
    <location>
        <begin position="75"/>
        <end position="99"/>
    </location>
</feature>
<protein>
    <submittedName>
        <fullName evidence="2">Uncharacterized protein</fullName>
    </submittedName>
</protein>
<feature type="region of interest" description="Disordered" evidence="1">
    <location>
        <begin position="377"/>
        <end position="401"/>
    </location>
</feature>